<organism evidence="1 2">
    <name type="scientific">Melia azedarach</name>
    <name type="common">Chinaberry tree</name>
    <dbReference type="NCBI Taxonomy" id="155640"/>
    <lineage>
        <taxon>Eukaryota</taxon>
        <taxon>Viridiplantae</taxon>
        <taxon>Streptophyta</taxon>
        <taxon>Embryophyta</taxon>
        <taxon>Tracheophyta</taxon>
        <taxon>Spermatophyta</taxon>
        <taxon>Magnoliopsida</taxon>
        <taxon>eudicotyledons</taxon>
        <taxon>Gunneridae</taxon>
        <taxon>Pentapetalae</taxon>
        <taxon>rosids</taxon>
        <taxon>malvids</taxon>
        <taxon>Sapindales</taxon>
        <taxon>Meliaceae</taxon>
        <taxon>Melia</taxon>
    </lineage>
</organism>
<sequence length="274" mass="30760">MASHSTVVSPENTNEANKCSPRLSDSLLADDSKRWREKVPVGIRFKPTDQVLVCHYLAGKVSGCTDGPIFPLIKQVNVYQYDPSQLSSLSYDFGDGKMYFFTPLVGKNNTNNRRVPAGGIWKKMTDSSHVKDKDGEPVATKTTVVYWKKDEKCNLVKTQWFVKEYMLLDNQLPKRNDDESSTCATWTLCVAYYDLKRRRESEKGSGETKCISDDLHSLASDDKQNTDGSVKATCGNDDKCRSPGLHISKSVLNNRANRAPAATRGKIFKWNNDD</sequence>
<dbReference type="EMBL" id="CM051396">
    <property type="protein sequence ID" value="KAJ4723267.1"/>
    <property type="molecule type" value="Genomic_DNA"/>
</dbReference>
<name>A0ACC1YIL7_MELAZ</name>
<evidence type="ECO:0000313" key="2">
    <source>
        <dbReference type="Proteomes" id="UP001164539"/>
    </source>
</evidence>
<evidence type="ECO:0000313" key="1">
    <source>
        <dbReference type="EMBL" id="KAJ4723267.1"/>
    </source>
</evidence>
<gene>
    <name evidence="1" type="ORF">OWV82_006655</name>
</gene>
<proteinExistence type="predicted"/>
<dbReference type="Proteomes" id="UP001164539">
    <property type="component" value="Chromosome 3"/>
</dbReference>
<keyword evidence="2" id="KW-1185">Reference proteome</keyword>
<accession>A0ACC1YIL7</accession>
<reference evidence="1 2" key="1">
    <citation type="journal article" date="2023" name="Science">
        <title>Complex scaffold remodeling in plant triterpene biosynthesis.</title>
        <authorList>
            <person name="De La Pena R."/>
            <person name="Hodgson H."/>
            <person name="Liu J.C."/>
            <person name="Stephenson M.J."/>
            <person name="Martin A.C."/>
            <person name="Owen C."/>
            <person name="Harkess A."/>
            <person name="Leebens-Mack J."/>
            <person name="Jimenez L.E."/>
            <person name="Osbourn A."/>
            <person name="Sattely E.S."/>
        </authorList>
    </citation>
    <scope>NUCLEOTIDE SEQUENCE [LARGE SCALE GENOMIC DNA]</scope>
    <source>
        <strain evidence="2">cv. JPN11</strain>
        <tissue evidence="1">Leaf</tissue>
    </source>
</reference>
<comment type="caution">
    <text evidence="1">The sequence shown here is derived from an EMBL/GenBank/DDBJ whole genome shotgun (WGS) entry which is preliminary data.</text>
</comment>
<protein>
    <submittedName>
        <fullName evidence="1">NAC domain protein</fullName>
    </submittedName>
</protein>